<dbReference type="Proteomes" id="UP000295727">
    <property type="component" value="Chromosome 2"/>
</dbReference>
<dbReference type="Gene3D" id="3.55.50.10">
    <property type="entry name" value="Baseplate protein-like domains"/>
    <property type="match status" value="1"/>
</dbReference>
<dbReference type="OrthoDB" id="1907165at2"/>
<evidence type="ECO:0000313" key="1">
    <source>
        <dbReference type="EMBL" id="QBR00088.1"/>
    </source>
</evidence>
<sequence length="467" mass="52985">MGISAHSLLADAGVEQANRTLILETPLGAQVLLPQRAVCEARIGRDYEFTVDLVSRQQTVELKTLMAKPVTLWLVQSDDTYLPWHGYVHATRRLGSDGGLTYYQLSFSSWMEFLRLRKDARIFQEQTTADILTEVFNGHVWARGKFRFDTQTRGASRSYCTQYETDYNFVHRLLESEGWLTYVEQSEDGKSHTIVVTDDIFGFKPLDEPQVSFYRGHRDGKDGTLVEWGSERTAQSIGYGFRTADYKAPSRPRERGGPSPAVQGDVPEGLEVYEYAGHYSFPITGSSYDDLGERAVRIHLEEMASRSKRFFGVGNVPCMNAGRYFTLQGHPEHDKDKAEDREFAVLCVRWFIQNNLPLGNSRPFPDSLERRISRMRAEYRDLQSALTSRDPLGNESFLLVEIEAQRRAVPYRSPFEHSKPVMHMQTAVVVGPSGEEVYTDSLNRESLAAQLLASCPQPLTPIMPGRM</sequence>
<proteinExistence type="predicted"/>
<accession>A0A4P7CXC1</accession>
<dbReference type="NCBIfam" id="TIGR01646">
    <property type="entry name" value="vgr_GE"/>
    <property type="match status" value="1"/>
</dbReference>
<keyword evidence="2" id="KW-1185">Reference proteome</keyword>
<dbReference type="SUPFAM" id="SSF69279">
    <property type="entry name" value="Phage tail proteins"/>
    <property type="match status" value="2"/>
</dbReference>
<dbReference type="RefSeq" id="WP_134753418.1">
    <property type="nucleotide sequence ID" value="NZ_CP038149.1"/>
</dbReference>
<reference evidence="1 2" key="1">
    <citation type="submission" date="2019-03" db="EMBL/GenBank/DDBJ databases">
        <title>Paraburkholderia sp. 7MH5, isolated from subtropical forest soil.</title>
        <authorList>
            <person name="Gao Z.-H."/>
            <person name="Qiu L.-H."/>
        </authorList>
    </citation>
    <scope>NUCLEOTIDE SEQUENCE [LARGE SCALE GENOMIC DNA]</scope>
    <source>
        <strain evidence="1 2">7MH5</strain>
    </source>
</reference>
<evidence type="ECO:0000313" key="2">
    <source>
        <dbReference type="Proteomes" id="UP000295727"/>
    </source>
</evidence>
<protein>
    <submittedName>
        <fullName evidence="1">Type VI secretion system tip protein VgrG</fullName>
    </submittedName>
</protein>
<gene>
    <name evidence="1" type="ORF">E1956_23650</name>
</gene>
<dbReference type="InterPro" id="IPR017847">
    <property type="entry name" value="T6SS_RhsGE_Vgr_subset"/>
</dbReference>
<dbReference type="Gene3D" id="2.30.110.50">
    <property type="match status" value="1"/>
</dbReference>
<dbReference type="EMBL" id="CP038149">
    <property type="protein sequence ID" value="QBR00088.1"/>
    <property type="molecule type" value="Genomic_DNA"/>
</dbReference>
<dbReference type="NCBIfam" id="TIGR03361">
    <property type="entry name" value="VI_Rhs_Vgr"/>
    <property type="match status" value="1"/>
</dbReference>
<name>A0A4P7CXC1_9BURK</name>
<dbReference type="KEGG" id="ppai:E1956_23650"/>
<dbReference type="AlphaFoldDB" id="A0A4P7CXC1"/>
<organism evidence="1 2">
    <name type="scientific">Paraburkholderia pallida</name>
    <dbReference type="NCBI Taxonomy" id="2547399"/>
    <lineage>
        <taxon>Bacteria</taxon>
        <taxon>Pseudomonadati</taxon>
        <taxon>Pseudomonadota</taxon>
        <taxon>Betaproteobacteria</taxon>
        <taxon>Burkholderiales</taxon>
        <taxon>Burkholderiaceae</taxon>
        <taxon>Paraburkholderia</taxon>
    </lineage>
</organism>
<dbReference type="InterPro" id="IPR006533">
    <property type="entry name" value="T6SS_Vgr_RhsGE"/>
</dbReference>
<dbReference type="Pfam" id="PF05954">
    <property type="entry name" value="Phage_GPD"/>
    <property type="match status" value="1"/>
</dbReference>
<dbReference type="Gene3D" id="4.10.220.110">
    <property type="match status" value="1"/>
</dbReference>